<gene>
    <name evidence="1" type="ORF">QBC46DRAFT_388118</name>
</gene>
<dbReference type="AlphaFoldDB" id="A0AAN6N5X7"/>
<evidence type="ECO:0000313" key="1">
    <source>
        <dbReference type="EMBL" id="KAK3939405.1"/>
    </source>
</evidence>
<proteinExistence type="predicted"/>
<organism evidence="1 2">
    <name type="scientific">Diplogelasinospora grovesii</name>
    <dbReference type="NCBI Taxonomy" id="303347"/>
    <lineage>
        <taxon>Eukaryota</taxon>
        <taxon>Fungi</taxon>
        <taxon>Dikarya</taxon>
        <taxon>Ascomycota</taxon>
        <taxon>Pezizomycotina</taxon>
        <taxon>Sordariomycetes</taxon>
        <taxon>Sordariomycetidae</taxon>
        <taxon>Sordariales</taxon>
        <taxon>Diplogelasinosporaceae</taxon>
        <taxon>Diplogelasinospora</taxon>
    </lineage>
</organism>
<reference evidence="2" key="1">
    <citation type="journal article" date="2023" name="Mol. Phylogenet. Evol.">
        <title>Genome-scale phylogeny and comparative genomics of the fungal order Sordariales.</title>
        <authorList>
            <person name="Hensen N."/>
            <person name="Bonometti L."/>
            <person name="Westerberg I."/>
            <person name="Brannstrom I.O."/>
            <person name="Guillou S."/>
            <person name="Cros-Aarteil S."/>
            <person name="Calhoun S."/>
            <person name="Haridas S."/>
            <person name="Kuo A."/>
            <person name="Mondo S."/>
            <person name="Pangilinan J."/>
            <person name="Riley R."/>
            <person name="LaButti K."/>
            <person name="Andreopoulos B."/>
            <person name="Lipzen A."/>
            <person name="Chen C."/>
            <person name="Yan M."/>
            <person name="Daum C."/>
            <person name="Ng V."/>
            <person name="Clum A."/>
            <person name="Steindorff A."/>
            <person name="Ohm R.A."/>
            <person name="Martin F."/>
            <person name="Silar P."/>
            <person name="Natvig D.O."/>
            <person name="Lalanne C."/>
            <person name="Gautier V."/>
            <person name="Ament-Velasquez S.L."/>
            <person name="Kruys A."/>
            <person name="Hutchinson M.I."/>
            <person name="Powell A.J."/>
            <person name="Barry K."/>
            <person name="Miller A.N."/>
            <person name="Grigoriev I.V."/>
            <person name="Debuchy R."/>
            <person name="Gladieux P."/>
            <person name="Hiltunen Thoren M."/>
            <person name="Johannesson H."/>
        </authorList>
    </citation>
    <scope>NUCLEOTIDE SEQUENCE [LARGE SCALE GENOMIC DNA]</scope>
    <source>
        <strain evidence="2">CBS 340.73</strain>
    </source>
</reference>
<comment type="caution">
    <text evidence="1">The sequence shown here is derived from an EMBL/GenBank/DDBJ whole genome shotgun (WGS) entry which is preliminary data.</text>
</comment>
<accession>A0AAN6N5X7</accession>
<dbReference type="Proteomes" id="UP001303473">
    <property type="component" value="Unassembled WGS sequence"/>
</dbReference>
<name>A0AAN6N5X7_9PEZI</name>
<keyword evidence="2" id="KW-1185">Reference proteome</keyword>
<sequence>MDPGSESVSWDRLVEKRLEERQALAKIKVHQEDFWPNIKQYILHGNRSDTETSRPRPVCAVCCIRPLRVQGLDPREGVPVEEYEGADFYSLNQRYHRSPVSEDMAILSCGHVVGDSCLKHVLRVTREEEGRADVPSAARFRFGAPA</sequence>
<protein>
    <submittedName>
        <fullName evidence="1">Uncharacterized protein</fullName>
    </submittedName>
</protein>
<evidence type="ECO:0000313" key="2">
    <source>
        <dbReference type="Proteomes" id="UP001303473"/>
    </source>
</evidence>
<dbReference type="EMBL" id="MU853812">
    <property type="protein sequence ID" value="KAK3939405.1"/>
    <property type="molecule type" value="Genomic_DNA"/>
</dbReference>